<dbReference type="OrthoDB" id="332706at2"/>
<feature type="chain" id="PRO_5021476520" description="Alpha/beta hydrolase" evidence="1">
    <location>
        <begin position="37"/>
        <end position="308"/>
    </location>
</feature>
<proteinExistence type="predicted"/>
<dbReference type="SUPFAM" id="SSF53474">
    <property type="entry name" value="alpha/beta-Hydrolases"/>
    <property type="match status" value="1"/>
</dbReference>
<dbReference type="Gene3D" id="3.40.50.1820">
    <property type="entry name" value="alpha/beta hydrolase"/>
    <property type="match status" value="1"/>
</dbReference>
<dbReference type="Proteomes" id="UP000317214">
    <property type="component" value="Chromosome"/>
</dbReference>
<evidence type="ECO:0000313" key="2">
    <source>
        <dbReference type="EMBL" id="QDH25702.1"/>
    </source>
</evidence>
<dbReference type="InterPro" id="IPR029058">
    <property type="entry name" value="AB_hydrolase_fold"/>
</dbReference>
<evidence type="ECO:0008006" key="4">
    <source>
        <dbReference type="Google" id="ProtNLM"/>
    </source>
</evidence>
<protein>
    <recommendedName>
        <fullName evidence="4">Alpha/beta hydrolase</fullName>
    </recommendedName>
</protein>
<evidence type="ECO:0000256" key="1">
    <source>
        <dbReference type="SAM" id="SignalP"/>
    </source>
</evidence>
<gene>
    <name evidence="2" type="ORF">D5366_11320</name>
</gene>
<dbReference type="AlphaFoldDB" id="A0A4Y6V6C1"/>
<dbReference type="RefSeq" id="WP_141493712.1">
    <property type="nucleotide sequence ID" value="NZ_CP032485.1"/>
</dbReference>
<dbReference type="PANTHER" id="PTHR35560">
    <property type="entry name" value="BLL0132 PROTEIN"/>
    <property type="match status" value="1"/>
</dbReference>
<name>A0A4Y6V6C1_9PROT</name>
<accession>A0A4Y6V6C1</accession>
<feature type="signal peptide" evidence="1">
    <location>
        <begin position="1"/>
        <end position="36"/>
    </location>
</feature>
<keyword evidence="1" id="KW-0732">Signal</keyword>
<keyword evidence="3" id="KW-1185">Reference proteome</keyword>
<dbReference type="PANTHER" id="PTHR35560:SF3">
    <property type="entry name" value="PEPTIDASE S9 PROLYL OLIGOPEPTIDASE CATALYTIC DOMAIN-CONTAINING PROTEIN"/>
    <property type="match status" value="1"/>
</dbReference>
<dbReference type="KEGG" id="ntn:D5366_11320"/>
<sequence>MKTKNIPQILPVFCRGIQPWILAVTLSTTIASNALASTPTTDEIGVTQAPLSAKTTLNVAYYVPSGCHHRAILMVFASKNRDYKAFRDESIPLAQESCSVLFAPEFSLNAYPPRAYQRGGFPENPEAPSPARLVIPLEEWAKRFILDTSLPVILIGHSAGAQFLNRVAAYTIGSENGIILMNPGSTVEPSFDIAVPYGFGGEWSALEASRALKAYLARPVFFLLGSEDTKTASFSGNAQAEVMAEGTNRLQRGSNTFAVGRSLARKNGASFNWRIAIVPNVGHDDALMLSSPVLEQTVAAIINRGSLR</sequence>
<evidence type="ECO:0000313" key="3">
    <source>
        <dbReference type="Proteomes" id="UP000317214"/>
    </source>
</evidence>
<organism evidence="2 3">
    <name type="scientific">Neokomagataea tanensis</name>
    <dbReference type="NCBI Taxonomy" id="661191"/>
    <lineage>
        <taxon>Bacteria</taxon>
        <taxon>Pseudomonadati</taxon>
        <taxon>Pseudomonadota</taxon>
        <taxon>Alphaproteobacteria</taxon>
        <taxon>Acetobacterales</taxon>
        <taxon>Acetobacteraceae</taxon>
        <taxon>Neokomagataea</taxon>
    </lineage>
</organism>
<dbReference type="EMBL" id="CP032485">
    <property type="protein sequence ID" value="QDH25702.1"/>
    <property type="molecule type" value="Genomic_DNA"/>
</dbReference>
<reference evidence="2 3" key="1">
    <citation type="submission" date="2018-09" db="EMBL/GenBank/DDBJ databases">
        <title>The complete genome sequence of Neokomagataea tanensis NBRC 106556(T).</title>
        <authorList>
            <person name="Chua K.-O."/>
            <person name="See-Too W.-S."/>
            <person name="Hong K.-W."/>
            <person name="Yin W.-F."/>
            <person name="Chan K.-G."/>
        </authorList>
    </citation>
    <scope>NUCLEOTIDE SEQUENCE [LARGE SCALE GENOMIC DNA]</scope>
    <source>
        <strain evidence="3">AH13 \ NBRC 106556</strain>
    </source>
</reference>